<dbReference type="Pfam" id="PF00107">
    <property type="entry name" value="ADH_zinc_N"/>
    <property type="match status" value="1"/>
</dbReference>
<dbReference type="InterPro" id="IPR013154">
    <property type="entry name" value="ADH-like_N"/>
</dbReference>
<evidence type="ECO:0000259" key="1">
    <source>
        <dbReference type="SMART" id="SM00829"/>
    </source>
</evidence>
<dbReference type="Gene3D" id="3.40.50.720">
    <property type="entry name" value="NAD(P)-binding Rossmann-like Domain"/>
    <property type="match status" value="1"/>
</dbReference>
<dbReference type="PANTHER" id="PTHR43677:SF1">
    <property type="entry name" value="ACRYLYL-COA REDUCTASE ACUI-RELATED"/>
    <property type="match status" value="1"/>
</dbReference>
<dbReference type="AlphaFoldDB" id="A0A1G9PRL6"/>
<evidence type="ECO:0000313" key="2">
    <source>
        <dbReference type="EMBL" id="SDM01420.1"/>
    </source>
</evidence>
<dbReference type="NCBIfam" id="TIGR02823">
    <property type="entry name" value="oxido_YhdH"/>
    <property type="match status" value="1"/>
</dbReference>
<dbReference type="InterPro" id="IPR014188">
    <property type="entry name" value="Acrylyl-CoA_reductase_AcuI"/>
</dbReference>
<dbReference type="InterPro" id="IPR013149">
    <property type="entry name" value="ADH-like_C"/>
</dbReference>
<dbReference type="InterPro" id="IPR020843">
    <property type="entry name" value="ER"/>
</dbReference>
<dbReference type="RefSeq" id="WP_092150896.1">
    <property type="nucleotide sequence ID" value="NZ_LT629700.1"/>
</dbReference>
<dbReference type="InterPro" id="IPR011032">
    <property type="entry name" value="GroES-like_sf"/>
</dbReference>
<sequence>MKQTLLMTENGPEIVDTLDEYAGEGDTLIEVTHSSVNYKDAMALGGVKGILRETNMVPGIDAVGTVVESPSLEPGTLVTVNGWGIGERRNGGYTPCLRIDADKVTTVPSLFDAPTAAALGTAGYTAGLSVAGFERAVESGPKDLHPNGKVDGPILVTGATGGVGSVAVQMLAARGYEVHAMTGRVEEYRDYLTGLGASEVVDRADFAEAGKPLQKARYAGAIDTVGSTILANVIAQLSWGGIVTACGMAAGNDLPASVLPFILRGVHLVGINSVDAPNGLREEAWDLLAQAVDVEQLRSVTTTVDLAGAIEVGAKLLDGAHHGRTVVTL</sequence>
<dbReference type="PANTHER" id="PTHR43677">
    <property type="entry name" value="SHORT-CHAIN DEHYDROGENASE/REDUCTASE"/>
    <property type="match status" value="1"/>
</dbReference>
<dbReference type="SMART" id="SM00829">
    <property type="entry name" value="PKS_ER"/>
    <property type="match status" value="1"/>
</dbReference>
<dbReference type="SUPFAM" id="SSF50129">
    <property type="entry name" value="GroES-like"/>
    <property type="match status" value="1"/>
</dbReference>
<dbReference type="OrthoDB" id="9782155at2"/>
<dbReference type="STRING" id="38302.SAMN04488535_1570"/>
<dbReference type="Gene3D" id="3.90.180.10">
    <property type="entry name" value="Medium-chain alcohol dehydrogenases, catalytic domain"/>
    <property type="match status" value="1"/>
</dbReference>
<dbReference type="Pfam" id="PF08240">
    <property type="entry name" value="ADH_N"/>
    <property type="match status" value="1"/>
</dbReference>
<dbReference type="EMBL" id="LT629700">
    <property type="protein sequence ID" value="SDM01420.1"/>
    <property type="molecule type" value="Genomic_DNA"/>
</dbReference>
<feature type="domain" description="Enoyl reductase (ER)" evidence="1">
    <location>
        <begin position="11"/>
        <end position="327"/>
    </location>
</feature>
<dbReference type="Proteomes" id="UP000199350">
    <property type="component" value="Chromosome I"/>
</dbReference>
<dbReference type="InterPro" id="IPR036291">
    <property type="entry name" value="NAD(P)-bd_dom_sf"/>
</dbReference>
<name>A0A1G9PRL6_9CORY</name>
<accession>A0A1G9PRL6</accession>
<gene>
    <name evidence="2" type="ORF">SAMN04488535_1570</name>
</gene>
<evidence type="ECO:0000313" key="3">
    <source>
        <dbReference type="Proteomes" id="UP000199350"/>
    </source>
</evidence>
<dbReference type="InterPro" id="IPR051397">
    <property type="entry name" value="Zn-ADH-like_protein"/>
</dbReference>
<dbReference type="GO" id="GO:0043957">
    <property type="term" value="F:acryloyl-CoA reductase (NADPH) activity"/>
    <property type="evidence" value="ECO:0007669"/>
    <property type="project" value="TreeGrafter"/>
</dbReference>
<reference evidence="3" key="1">
    <citation type="submission" date="2016-10" db="EMBL/GenBank/DDBJ databases">
        <authorList>
            <person name="Varghese N."/>
            <person name="Submissions S."/>
        </authorList>
    </citation>
    <scope>NUCLEOTIDE SEQUENCE [LARGE SCALE GENOMIC DNA]</scope>
    <source>
        <strain evidence="3">DSM 20632</strain>
    </source>
</reference>
<proteinExistence type="predicted"/>
<keyword evidence="3" id="KW-1185">Reference proteome</keyword>
<protein>
    <submittedName>
        <fullName evidence="2">Putative quinone oxidoreductase, YhdH/YhfP family</fullName>
    </submittedName>
</protein>
<organism evidence="2 3">
    <name type="scientific">Corynebacterium mycetoides</name>
    <dbReference type="NCBI Taxonomy" id="38302"/>
    <lineage>
        <taxon>Bacteria</taxon>
        <taxon>Bacillati</taxon>
        <taxon>Actinomycetota</taxon>
        <taxon>Actinomycetes</taxon>
        <taxon>Mycobacteriales</taxon>
        <taxon>Corynebacteriaceae</taxon>
        <taxon>Corynebacterium</taxon>
    </lineage>
</organism>
<dbReference type="SUPFAM" id="SSF51735">
    <property type="entry name" value="NAD(P)-binding Rossmann-fold domains"/>
    <property type="match status" value="1"/>
</dbReference>